<evidence type="ECO:0008006" key="4">
    <source>
        <dbReference type="Google" id="ProtNLM"/>
    </source>
</evidence>
<comment type="caution">
    <text evidence="2">The sequence shown here is derived from an EMBL/GenBank/DDBJ whole genome shotgun (WGS) entry which is preliminary data.</text>
</comment>
<name>A0A4R2IJJ9_9GAMM</name>
<gene>
    <name evidence="2" type="ORF">EV148_101292</name>
</gene>
<accession>A0A4R2IJJ9</accession>
<sequence length="224" mass="24761">MRTRFALAGLLFVLAAPCSAMPPPWDEIVFTDSFEPENACPDSIVLPDGTRRQRLLKSDIQYGAQPSYRRDVNLAEYDAIWGYNNTYDNVAAPWPGVTGAAPVFKQFHRWNYVAAHFRTPASVPPGMYGSYVNPASIATPTTTIAISYACGDFTRRLPSPGCLGRNVPSADTMLLFWQFHTNSPALACDLRPNTDYYINVIQSDPVYDPECIGEICAIAPWRGG</sequence>
<evidence type="ECO:0000313" key="3">
    <source>
        <dbReference type="Proteomes" id="UP000294862"/>
    </source>
</evidence>
<dbReference type="RefSeq" id="WP_131992401.1">
    <property type="nucleotide sequence ID" value="NZ_JACGXM010000001.1"/>
</dbReference>
<dbReference type="AlphaFoldDB" id="A0A4R2IJJ9"/>
<feature type="signal peptide" evidence="1">
    <location>
        <begin position="1"/>
        <end position="20"/>
    </location>
</feature>
<organism evidence="2 3">
    <name type="scientific">Dokdonella fugitiva</name>
    <dbReference type="NCBI Taxonomy" id="328517"/>
    <lineage>
        <taxon>Bacteria</taxon>
        <taxon>Pseudomonadati</taxon>
        <taxon>Pseudomonadota</taxon>
        <taxon>Gammaproteobacteria</taxon>
        <taxon>Lysobacterales</taxon>
        <taxon>Rhodanobacteraceae</taxon>
        <taxon>Dokdonella</taxon>
    </lineage>
</organism>
<evidence type="ECO:0000256" key="1">
    <source>
        <dbReference type="SAM" id="SignalP"/>
    </source>
</evidence>
<protein>
    <recommendedName>
        <fullName evidence="4">Secreted protein</fullName>
    </recommendedName>
</protein>
<proteinExistence type="predicted"/>
<evidence type="ECO:0000313" key="2">
    <source>
        <dbReference type="EMBL" id="TCO42885.1"/>
    </source>
</evidence>
<dbReference type="Proteomes" id="UP000294862">
    <property type="component" value="Unassembled WGS sequence"/>
</dbReference>
<dbReference type="EMBL" id="SLWQ01000001">
    <property type="protein sequence ID" value="TCO42885.1"/>
    <property type="molecule type" value="Genomic_DNA"/>
</dbReference>
<reference evidence="2 3" key="1">
    <citation type="journal article" date="2015" name="Stand. Genomic Sci.">
        <title>Genomic Encyclopedia of Bacterial and Archaeal Type Strains, Phase III: the genomes of soil and plant-associated and newly described type strains.</title>
        <authorList>
            <person name="Whitman W.B."/>
            <person name="Woyke T."/>
            <person name="Klenk H.P."/>
            <person name="Zhou Y."/>
            <person name="Lilburn T.G."/>
            <person name="Beck B.J."/>
            <person name="De Vos P."/>
            <person name="Vandamme P."/>
            <person name="Eisen J.A."/>
            <person name="Garrity G."/>
            <person name="Hugenholtz P."/>
            <person name="Kyrpides N.C."/>
        </authorList>
    </citation>
    <scope>NUCLEOTIDE SEQUENCE [LARGE SCALE GENOMIC DNA]</scope>
    <source>
        <strain evidence="2 3">A3</strain>
    </source>
</reference>
<dbReference type="OrthoDB" id="5963246at2"/>
<feature type="chain" id="PRO_5020493422" description="Secreted protein" evidence="1">
    <location>
        <begin position="21"/>
        <end position="224"/>
    </location>
</feature>
<keyword evidence="1" id="KW-0732">Signal</keyword>
<keyword evidence="3" id="KW-1185">Reference proteome</keyword>